<proteinExistence type="predicted"/>
<sequence>MKTAHILRLNLCLTLSLSLSLGIAFSTSAQIYKWVDKDGNTHFSQTPPPDLKEEMEELNIGVQPKRAKQASVDTYFEGAWWSMTAKGLRTLFLHSNGLFEIHRWSASHGQLDTLFSGRWREDNQDIILTYTRDSKNPQNSDRVGVSEKLNVSSLNHTRMSVITPDNRTQNYLRVNGESFTKSYRKELMMGDWYDKKGKRLELSWGEFKVAEHNHSKSLAEGNWDLAGEELTLEYVFDFEKHAQGRIGTLQTWRVETLDENNMVLRHAHNPILWHFKKKS</sequence>
<reference evidence="3 4" key="1">
    <citation type="submission" date="2018-08" db="EMBL/GenBank/DDBJ databases">
        <title>Thalassotalea euphylliae genome.</title>
        <authorList>
            <person name="Summers S."/>
            <person name="Rice S.A."/>
            <person name="Freckelton M.L."/>
            <person name="Nedved B.T."/>
            <person name="Hadfield M.G."/>
        </authorList>
    </citation>
    <scope>NUCLEOTIDE SEQUENCE [LARGE SCALE GENOMIC DNA]</scope>
    <source>
        <strain evidence="3 4">H1</strain>
    </source>
</reference>
<dbReference type="Proteomes" id="UP000256478">
    <property type="component" value="Unassembled WGS sequence"/>
</dbReference>
<keyword evidence="1" id="KW-0732">Signal</keyword>
<organism evidence="3 4">
    <name type="scientific">Thalassotalea euphylliae</name>
    <dbReference type="NCBI Taxonomy" id="1655234"/>
    <lineage>
        <taxon>Bacteria</taxon>
        <taxon>Pseudomonadati</taxon>
        <taxon>Pseudomonadota</taxon>
        <taxon>Gammaproteobacteria</taxon>
        <taxon>Alteromonadales</taxon>
        <taxon>Colwelliaceae</taxon>
        <taxon>Thalassotalea</taxon>
    </lineage>
</organism>
<dbReference type="Pfam" id="PF13511">
    <property type="entry name" value="DUF4124"/>
    <property type="match status" value="1"/>
</dbReference>
<dbReference type="InterPro" id="IPR025392">
    <property type="entry name" value="DUF4124"/>
</dbReference>
<comment type="caution">
    <text evidence="3">The sequence shown here is derived from an EMBL/GenBank/DDBJ whole genome shotgun (WGS) entry which is preliminary data.</text>
</comment>
<protein>
    <submittedName>
        <fullName evidence="3">DUF4124 domain-containing protein</fullName>
    </submittedName>
</protein>
<evidence type="ECO:0000313" key="4">
    <source>
        <dbReference type="Proteomes" id="UP000256478"/>
    </source>
</evidence>
<feature type="domain" description="DUF4124" evidence="2">
    <location>
        <begin position="21"/>
        <end position="68"/>
    </location>
</feature>
<dbReference type="EMBL" id="QUOU01000001">
    <property type="protein sequence ID" value="REL27724.1"/>
    <property type="molecule type" value="Genomic_DNA"/>
</dbReference>
<dbReference type="RefSeq" id="WP_116008794.1">
    <property type="nucleotide sequence ID" value="NZ_QUOU01000001.1"/>
</dbReference>
<evidence type="ECO:0000256" key="1">
    <source>
        <dbReference type="SAM" id="SignalP"/>
    </source>
</evidence>
<evidence type="ECO:0000313" key="3">
    <source>
        <dbReference type="EMBL" id="REL27724.1"/>
    </source>
</evidence>
<feature type="signal peptide" evidence="1">
    <location>
        <begin position="1"/>
        <end position="29"/>
    </location>
</feature>
<gene>
    <name evidence="3" type="ORF">DXX93_14935</name>
</gene>
<feature type="chain" id="PRO_5017653406" evidence="1">
    <location>
        <begin position="30"/>
        <end position="279"/>
    </location>
</feature>
<dbReference type="OrthoDB" id="7068596at2"/>
<accession>A0A3E0TTH8</accession>
<dbReference type="AlphaFoldDB" id="A0A3E0TTH8"/>
<evidence type="ECO:0000259" key="2">
    <source>
        <dbReference type="Pfam" id="PF13511"/>
    </source>
</evidence>
<name>A0A3E0TTH8_9GAMM</name>